<dbReference type="GO" id="GO:0004671">
    <property type="term" value="F:protein C-terminal S-isoprenylcysteine carboxyl O-methyltransferase activity"/>
    <property type="evidence" value="ECO:0007669"/>
    <property type="project" value="InterPro"/>
</dbReference>
<name>A0A8X8I6T5_CALTT</name>
<keyword evidence="7" id="KW-1185">Reference proteome</keyword>
<evidence type="ECO:0000256" key="5">
    <source>
        <dbReference type="SAM" id="Phobius"/>
    </source>
</evidence>
<dbReference type="InterPro" id="IPR007269">
    <property type="entry name" value="ICMT_MeTrfase"/>
</dbReference>
<feature type="transmembrane region" description="Helical" evidence="5">
    <location>
        <begin position="78"/>
        <end position="96"/>
    </location>
</feature>
<evidence type="ECO:0000313" key="7">
    <source>
        <dbReference type="Proteomes" id="UP000825179"/>
    </source>
</evidence>
<dbReference type="Proteomes" id="UP000825179">
    <property type="component" value="Chromosome"/>
</dbReference>
<evidence type="ECO:0000256" key="1">
    <source>
        <dbReference type="ARBA" id="ARBA00004141"/>
    </source>
</evidence>
<sequence length="190" mass="21766">MARREGACLTFFWGVISFVIAQRLLELGIAARNGKWMKAQGAYEVGREHYKYIVLGHVGFFLSLILEVQLWHKGLPPWWAWLFAVFVLAQVLRVWCISSLGKFWNTRIFVLPGVKVVTSGPYRFVRHPNYAVVIVEFVTLPLMFEAYFTAGLFTLLKIMLLAVRIPLEEKALQEATNYAQVFGAKSRLIP</sequence>
<protein>
    <submittedName>
        <fullName evidence="6">Isoprenylcysteine carboxyl methyltransferase family protein</fullName>
    </submittedName>
</protein>
<feature type="transmembrane region" description="Helical" evidence="5">
    <location>
        <begin position="52"/>
        <end position="72"/>
    </location>
</feature>
<dbReference type="PANTHER" id="PTHR43847">
    <property type="entry name" value="BLL3993 PROTEIN"/>
    <property type="match status" value="1"/>
</dbReference>
<gene>
    <name evidence="6" type="ORF">HUR95_09395</name>
</gene>
<keyword evidence="3 5" id="KW-1133">Transmembrane helix</keyword>
<dbReference type="KEGG" id="cthu:HUR95_09395"/>
<evidence type="ECO:0000256" key="4">
    <source>
        <dbReference type="ARBA" id="ARBA00023136"/>
    </source>
</evidence>
<dbReference type="GO" id="GO:0032259">
    <property type="term" value="P:methylation"/>
    <property type="evidence" value="ECO:0007669"/>
    <property type="project" value="UniProtKB-KW"/>
</dbReference>
<reference evidence="6 7" key="1">
    <citation type="journal article" date="2020" name="Extremophiles">
        <title>Genomic analysis of Caldalkalibacillus thermarum TA2.A1 reveals aerobic alkaliphilic metabolism and evolutionary hallmarks linking alkaliphilic bacteria and plant life.</title>
        <authorList>
            <person name="de Jong S.I."/>
            <person name="van den Broek M.A."/>
            <person name="Merkel A.Y."/>
            <person name="de la Torre Cortes P."/>
            <person name="Kalamorz F."/>
            <person name="Cook G.M."/>
            <person name="van Loosdrecht M.C.M."/>
            <person name="McMillan D.G.G."/>
        </authorList>
    </citation>
    <scope>NUCLEOTIDE SEQUENCE [LARGE SCALE GENOMIC DNA]</scope>
    <source>
        <strain evidence="6 7">TA2.A1</strain>
    </source>
</reference>
<evidence type="ECO:0000256" key="2">
    <source>
        <dbReference type="ARBA" id="ARBA00022692"/>
    </source>
</evidence>
<keyword evidence="2 5" id="KW-0812">Transmembrane</keyword>
<comment type="subcellular location">
    <subcellularLocation>
        <location evidence="1">Membrane</location>
        <topology evidence="1">Multi-pass membrane protein</topology>
    </subcellularLocation>
</comment>
<dbReference type="Pfam" id="PF04140">
    <property type="entry name" value="ICMT"/>
    <property type="match status" value="1"/>
</dbReference>
<dbReference type="InterPro" id="IPR052527">
    <property type="entry name" value="Metal_cation-efflux_comp"/>
</dbReference>
<feature type="transmembrane region" description="Helical" evidence="5">
    <location>
        <begin position="12"/>
        <end position="31"/>
    </location>
</feature>
<dbReference type="EMBL" id="CP082237">
    <property type="protein sequence ID" value="QZT32612.1"/>
    <property type="molecule type" value="Genomic_DNA"/>
</dbReference>
<proteinExistence type="predicted"/>
<keyword evidence="4 5" id="KW-0472">Membrane</keyword>
<keyword evidence="6" id="KW-0808">Transferase</keyword>
<keyword evidence="6" id="KW-0489">Methyltransferase</keyword>
<feature type="transmembrane region" description="Helical" evidence="5">
    <location>
        <begin position="131"/>
        <end position="156"/>
    </location>
</feature>
<evidence type="ECO:0000256" key="3">
    <source>
        <dbReference type="ARBA" id="ARBA00022989"/>
    </source>
</evidence>
<dbReference type="Gene3D" id="1.20.120.1630">
    <property type="match status" value="1"/>
</dbReference>
<accession>A0A8X8I6T5</accession>
<dbReference type="GO" id="GO:0016020">
    <property type="term" value="C:membrane"/>
    <property type="evidence" value="ECO:0007669"/>
    <property type="project" value="UniProtKB-SubCell"/>
</dbReference>
<evidence type="ECO:0000313" key="6">
    <source>
        <dbReference type="EMBL" id="QZT32612.1"/>
    </source>
</evidence>
<dbReference type="AlphaFoldDB" id="A0A8X8I6T5"/>
<organism evidence="6 7">
    <name type="scientific">Caldalkalibacillus thermarum (strain TA2.A1)</name>
    <dbReference type="NCBI Taxonomy" id="986075"/>
    <lineage>
        <taxon>Bacteria</taxon>
        <taxon>Bacillati</taxon>
        <taxon>Bacillota</taxon>
        <taxon>Bacilli</taxon>
        <taxon>Bacillales</taxon>
        <taxon>Bacillaceae</taxon>
        <taxon>Caldalkalibacillus</taxon>
    </lineage>
</organism>
<dbReference type="PANTHER" id="PTHR43847:SF1">
    <property type="entry name" value="BLL3993 PROTEIN"/>
    <property type="match status" value="1"/>
</dbReference>